<comment type="caution">
    <text evidence="6">The sequence shown here is derived from an EMBL/GenBank/DDBJ whole genome shotgun (WGS) entry which is preliminary data.</text>
</comment>
<dbReference type="InterPro" id="IPR001460">
    <property type="entry name" value="PCN-bd_Tpept"/>
</dbReference>
<dbReference type="SUPFAM" id="SSF54184">
    <property type="entry name" value="Penicillin-binding protein 2x (pbp-2x), c-terminal domain"/>
    <property type="match status" value="1"/>
</dbReference>
<sequence length="660" mass="71980">MAKVSSVMLRRRLLWCMLILLILFTALVVRLAYVQFVKGPQLSEEAENLWRREIPYTAKRGQILDRNGISLAYNITTPSVMAIPVQIKDKEQTATALAPLLGMTKEKVLGIISKKERIVQIKPGGRKITMEKAQQIRDLELPGIVVAEDNKRYYPFGDLAGHILGFTGIDNQGLTGVEKTYDDNLNGIGGGIAYLSDAAGRLMPGSSETYQAPQDGLNLKLTIDQPIQSIIERELDQAMVKFQANSALAIAMNPKTGEVLGMASRPGYEPGSYQEYDADIYNRNLPVWMTYEPGSTFKIITLAAALEEKKVDLKNDRFFDPGFVEVGGARLRCWKKGGHGSQSFLQVVENSCNPGFVALGQKLGKESLFKYIKNFGFGSKTGIDLSGEASGILFKLSQVGPVELATTAFGQGVSVTPIQQITAVSAAINGGKLYKPFVAKAWVDPVTGKIVEETKPELVRQVISEETSKQVREALESVVAKGTGRPAFIDGYRVGGKTGTAQKVINGRYSSTEHIVSFIGFAPADDPQIVVYTAVDNPKGIQFGGVVAAPIVQNILEDSLHYLQIPARSDQIAKEYKYGETPIVTVPDLTGATVQDLYEDLNMNFMLSKSGSGKTVVSQAPKPGARVERGSTIRIYMGSEPEDAHQSEEKTKAENEKEEP</sequence>
<gene>
    <name evidence="6" type="ORF">H9647_06165</name>
</gene>
<comment type="subcellular location">
    <subcellularLocation>
        <location evidence="1">Membrane</location>
    </subcellularLocation>
</comment>
<feature type="domain" description="PASTA" evidence="5">
    <location>
        <begin position="580"/>
        <end position="639"/>
    </location>
</feature>
<dbReference type="SUPFAM" id="SSF56601">
    <property type="entry name" value="beta-lactamase/transpeptidase-like"/>
    <property type="match status" value="1"/>
</dbReference>
<evidence type="ECO:0000256" key="1">
    <source>
        <dbReference type="ARBA" id="ARBA00004370"/>
    </source>
</evidence>
<dbReference type="InterPro" id="IPR012338">
    <property type="entry name" value="Beta-lactam/transpept-like"/>
</dbReference>
<dbReference type="InterPro" id="IPR005311">
    <property type="entry name" value="PBP_dimer"/>
</dbReference>
<reference evidence="6 7" key="1">
    <citation type="submission" date="2020-08" db="EMBL/GenBank/DDBJ databases">
        <title>A Genomic Blueprint of the Chicken Gut Microbiome.</title>
        <authorList>
            <person name="Gilroy R."/>
            <person name="Ravi A."/>
            <person name="Getino M."/>
            <person name="Pursley I."/>
            <person name="Horton D.L."/>
            <person name="Alikhan N.-F."/>
            <person name="Baker D."/>
            <person name="Gharbi K."/>
            <person name="Hall N."/>
            <person name="Watson M."/>
            <person name="Adriaenssens E.M."/>
            <person name="Foster-Nyarko E."/>
            <person name="Jarju S."/>
            <person name="Secka A."/>
            <person name="Antonio M."/>
            <person name="Oren A."/>
            <person name="Chaudhuri R."/>
            <person name="La Ragione R.M."/>
            <person name="Hildebrand F."/>
            <person name="Pallen M.J."/>
        </authorList>
    </citation>
    <scope>NUCLEOTIDE SEQUENCE [LARGE SCALE GENOMIC DNA]</scope>
    <source>
        <strain evidence="6 7">Sa2BVA9</strain>
    </source>
</reference>
<keyword evidence="7" id="KW-1185">Reference proteome</keyword>
<dbReference type="InterPro" id="IPR011927">
    <property type="entry name" value="SpoVD_pbp"/>
</dbReference>
<feature type="compositionally biased region" description="Basic and acidic residues" evidence="4">
    <location>
        <begin position="642"/>
        <end position="660"/>
    </location>
</feature>
<dbReference type="PANTHER" id="PTHR30627:SF1">
    <property type="entry name" value="PEPTIDOGLYCAN D,D-TRANSPEPTIDASE FTSI"/>
    <property type="match status" value="1"/>
</dbReference>
<evidence type="ECO:0000313" key="7">
    <source>
        <dbReference type="Proteomes" id="UP000608071"/>
    </source>
</evidence>
<dbReference type="Proteomes" id="UP000608071">
    <property type="component" value="Unassembled WGS sequence"/>
</dbReference>
<evidence type="ECO:0000256" key="2">
    <source>
        <dbReference type="ARBA" id="ARBA00007171"/>
    </source>
</evidence>
<evidence type="ECO:0000256" key="4">
    <source>
        <dbReference type="SAM" id="MobiDB-lite"/>
    </source>
</evidence>
<dbReference type="NCBIfam" id="TIGR02214">
    <property type="entry name" value="spoVD_pbp"/>
    <property type="match status" value="1"/>
</dbReference>
<organism evidence="6 7">
    <name type="scientific">Paenibacillus gallinarum</name>
    <dbReference type="NCBI Taxonomy" id="2762232"/>
    <lineage>
        <taxon>Bacteria</taxon>
        <taxon>Bacillati</taxon>
        <taxon>Bacillota</taxon>
        <taxon>Bacilli</taxon>
        <taxon>Bacillales</taxon>
        <taxon>Paenibacillaceae</taxon>
        <taxon>Paenibacillus</taxon>
    </lineage>
</organism>
<dbReference type="EMBL" id="JACSQL010000002">
    <property type="protein sequence ID" value="MBD7967640.1"/>
    <property type="molecule type" value="Genomic_DNA"/>
</dbReference>
<dbReference type="CDD" id="cd06573">
    <property type="entry name" value="PASTA"/>
    <property type="match status" value="1"/>
</dbReference>
<dbReference type="Pfam" id="PF03793">
    <property type="entry name" value="PASTA"/>
    <property type="match status" value="1"/>
</dbReference>
<dbReference type="InterPro" id="IPR005543">
    <property type="entry name" value="PASTA_dom"/>
</dbReference>
<dbReference type="PROSITE" id="PS51178">
    <property type="entry name" value="PASTA"/>
    <property type="match status" value="1"/>
</dbReference>
<dbReference type="Gene3D" id="3.40.710.10">
    <property type="entry name" value="DD-peptidase/beta-lactamase superfamily"/>
    <property type="match status" value="1"/>
</dbReference>
<dbReference type="Gene3D" id="3.30.10.20">
    <property type="match status" value="1"/>
</dbReference>
<accession>A0ABR8SVX8</accession>
<comment type="similarity">
    <text evidence="2">Belongs to the transpeptidase family.</text>
</comment>
<dbReference type="Gene3D" id="3.30.450.330">
    <property type="match status" value="1"/>
</dbReference>
<protein>
    <submittedName>
        <fullName evidence="6">Stage V sporulation protein D</fullName>
    </submittedName>
</protein>
<dbReference type="InterPro" id="IPR036138">
    <property type="entry name" value="PBP_dimer_sf"/>
</dbReference>
<dbReference type="RefSeq" id="WP_191798888.1">
    <property type="nucleotide sequence ID" value="NZ_JACSQL010000002.1"/>
</dbReference>
<proteinExistence type="inferred from homology"/>
<dbReference type="InterPro" id="IPR050515">
    <property type="entry name" value="Beta-lactam/transpept"/>
</dbReference>
<dbReference type="SMART" id="SM00740">
    <property type="entry name" value="PASTA"/>
    <property type="match status" value="1"/>
</dbReference>
<evidence type="ECO:0000256" key="3">
    <source>
        <dbReference type="ARBA" id="ARBA00023136"/>
    </source>
</evidence>
<evidence type="ECO:0000313" key="6">
    <source>
        <dbReference type="EMBL" id="MBD7967640.1"/>
    </source>
</evidence>
<dbReference type="Gene3D" id="3.90.1310.10">
    <property type="entry name" value="Penicillin-binding protein 2a (Domain 2)"/>
    <property type="match status" value="1"/>
</dbReference>
<evidence type="ECO:0000259" key="5">
    <source>
        <dbReference type="PROSITE" id="PS51178"/>
    </source>
</evidence>
<dbReference type="PANTHER" id="PTHR30627">
    <property type="entry name" value="PEPTIDOGLYCAN D,D-TRANSPEPTIDASE"/>
    <property type="match status" value="1"/>
</dbReference>
<name>A0ABR8SVX8_9BACL</name>
<dbReference type="SUPFAM" id="SSF56519">
    <property type="entry name" value="Penicillin binding protein dimerisation domain"/>
    <property type="match status" value="1"/>
</dbReference>
<dbReference type="Pfam" id="PF00905">
    <property type="entry name" value="Transpeptidase"/>
    <property type="match status" value="1"/>
</dbReference>
<feature type="region of interest" description="Disordered" evidence="4">
    <location>
        <begin position="636"/>
        <end position="660"/>
    </location>
</feature>
<keyword evidence="3" id="KW-0472">Membrane</keyword>
<dbReference type="Pfam" id="PF03717">
    <property type="entry name" value="PBP_dimer"/>
    <property type="match status" value="1"/>
</dbReference>